<accession>A0A059F562</accession>
<organism evidence="1 2">
    <name type="scientific">Anncaliia algerae PRA339</name>
    <dbReference type="NCBI Taxonomy" id="1288291"/>
    <lineage>
        <taxon>Eukaryota</taxon>
        <taxon>Fungi</taxon>
        <taxon>Fungi incertae sedis</taxon>
        <taxon>Microsporidia</taxon>
        <taxon>Tubulinosematoidea</taxon>
        <taxon>Tubulinosematidae</taxon>
        <taxon>Anncaliia</taxon>
    </lineage>
</organism>
<keyword evidence="2" id="KW-1185">Reference proteome</keyword>
<dbReference type="Proteomes" id="UP000030655">
    <property type="component" value="Unassembled WGS sequence"/>
</dbReference>
<dbReference type="VEuPathDB" id="MicrosporidiaDB:H312_00270"/>
<gene>
    <name evidence="1" type="ORF">H312_00270</name>
</gene>
<sequence>SRKLTYKHSSKVLLTKIPIKQIIENRIKAIIEETIKINEKILEKFEKTSYFLKKKILDKNEVIELLDFLYQIETAKCRSVMFNSFYLHDINFMNETSIYITAFVYI</sequence>
<dbReference type="AlphaFoldDB" id="A0A059F562"/>
<evidence type="ECO:0000313" key="1">
    <source>
        <dbReference type="EMBL" id="KCZ82247.1"/>
    </source>
</evidence>
<evidence type="ECO:0000313" key="2">
    <source>
        <dbReference type="Proteomes" id="UP000030655"/>
    </source>
</evidence>
<reference evidence="1 2" key="2">
    <citation type="submission" date="2014-03" db="EMBL/GenBank/DDBJ databases">
        <title>The Genome Sequence of Anncaliia algerae insect isolate PRA339.</title>
        <authorList>
            <consortium name="The Broad Institute Genome Sequencing Platform"/>
            <consortium name="The Broad Institute Genome Sequencing Center for Infectious Disease"/>
            <person name="Cuomo C."/>
            <person name="Becnel J."/>
            <person name="Sanscrainte N."/>
            <person name="Walker B."/>
            <person name="Young S.K."/>
            <person name="Zeng Q."/>
            <person name="Gargeya S."/>
            <person name="Fitzgerald M."/>
            <person name="Haas B."/>
            <person name="Abouelleil A."/>
            <person name="Alvarado L."/>
            <person name="Arachchi H.M."/>
            <person name="Berlin A.M."/>
            <person name="Chapman S.B."/>
            <person name="Dewar J."/>
            <person name="Goldberg J."/>
            <person name="Griggs A."/>
            <person name="Gujja S."/>
            <person name="Hansen M."/>
            <person name="Howarth C."/>
            <person name="Imamovic A."/>
            <person name="Larimer J."/>
            <person name="McCowan C."/>
            <person name="Murphy C."/>
            <person name="Neiman D."/>
            <person name="Pearson M."/>
            <person name="Priest M."/>
            <person name="Roberts A."/>
            <person name="Saif S."/>
            <person name="Shea T."/>
            <person name="Sisk P."/>
            <person name="Sykes S."/>
            <person name="Wortman J."/>
            <person name="Nusbaum C."/>
            <person name="Birren B."/>
        </authorList>
    </citation>
    <scope>NUCLEOTIDE SEQUENCE [LARGE SCALE GENOMIC DNA]</scope>
    <source>
        <strain evidence="1 2">PRA339</strain>
    </source>
</reference>
<feature type="non-terminal residue" evidence="1">
    <location>
        <position position="1"/>
    </location>
</feature>
<name>A0A059F562_9MICR</name>
<proteinExistence type="predicted"/>
<dbReference type="EMBL" id="KK365131">
    <property type="protein sequence ID" value="KCZ82247.1"/>
    <property type="molecule type" value="Genomic_DNA"/>
</dbReference>
<dbReference type="HOGENOM" id="CLU_2229418_0_0_1"/>
<reference evidence="2" key="1">
    <citation type="submission" date="2013-02" db="EMBL/GenBank/DDBJ databases">
        <authorList>
            <consortium name="The Broad Institute Genome Sequencing Platform"/>
            <person name="Cuomo C."/>
            <person name="Becnel J."/>
            <person name="Sanscrainte N."/>
            <person name="Walker B."/>
            <person name="Young S.K."/>
            <person name="Zeng Q."/>
            <person name="Gargeya S."/>
            <person name="Fitzgerald M."/>
            <person name="Haas B."/>
            <person name="Abouelleil A."/>
            <person name="Alvarado L."/>
            <person name="Arachchi H.M."/>
            <person name="Berlin A.M."/>
            <person name="Chapman S.B."/>
            <person name="Dewar J."/>
            <person name="Goldberg J."/>
            <person name="Griggs A."/>
            <person name="Gujja S."/>
            <person name="Hansen M."/>
            <person name="Howarth C."/>
            <person name="Imamovic A."/>
            <person name="Larimer J."/>
            <person name="McCowan C."/>
            <person name="Murphy C."/>
            <person name="Neiman D."/>
            <person name="Pearson M."/>
            <person name="Priest M."/>
            <person name="Roberts A."/>
            <person name="Saif S."/>
            <person name="Shea T."/>
            <person name="Sisk P."/>
            <person name="Sykes S."/>
            <person name="Wortman J."/>
            <person name="Nusbaum C."/>
            <person name="Birren B."/>
        </authorList>
    </citation>
    <scope>NUCLEOTIDE SEQUENCE [LARGE SCALE GENOMIC DNA]</scope>
    <source>
        <strain evidence="2">PRA339</strain>
    </source>
</reference>
<protein>
    <submittedName>
        <fullName evidence="1">Uncharacterized protein</fullName>
    </submittedName>
</protein>